<reference evidence="1" key="3">
    <citation type="journal article" date="2017" name="Nature">
        <title>Genome sequence of the progenitor of the wheat D genome Aegilops tauschii.</title>
        <authorList>
            <person name="Luo M.C."/>
            <person name="Gu Y.Q."/>
            <person name="Puiu D."/>
            <person name="Wang H."/>
            <person name="Twardziok S.O."/>
            <person name="Deal K.R."/>
            <person name="Huo N."/>
            <person name="Zhu T."/>
            <person name="Wang L."/>
            <person name="Wang Y."/>
            <person name="McGuire P.E."/>
            <person name="Liu S."/>
            <person name="Long H."/>
            <person name="Ramasamy R.K."/>
            <person name="Rodriguez J.C."/>
            <person name="Van S.L."/>
            <person name="Yuan L."/>
            <person name="Wang Z."/>
            <person name="Xia Z."/>
            <person name="Xiao L."/>
            <person name="Anderson O.D."/>
            <person name="Ouyang S."/>
            <person name="Liang Y."/>
            <person name="Zimin A.V."/>
            <person name="Pertea G."/>
            <person name="Qi P."/>
            <person name="Bennetzen J.L."/>
            <person name="Dai X."/>
            <person name="Dawson M.W."/>
            <person name="Muller H.G."/>
            <person name="Kugler K."/>
            <person name="Rivarola-Duarte L."/>
            <person name="Spannagl M."/>
            <person name="Mayer K.F.X."/>
            <person name="Lu F.H."/>
            <person name="Bevan M.W."/>
            <person name="Leroy P."/>
            <person name="Li P."/>
            <person name="You F.M."/>
            <person name="Sun Q."/>
            <person name="Liu Z."/>
            <person name="Lyons E."/>
            <person name="Wicker T."/>
            <person name="Salzberg S.L."/>
            <person name="Devos K.M."/>
            <person name="Dvorak J."/>
        </authorList>
    </citation>
    <scope>NUCLEOTIDE SEQUENCE [LARGE SCALE GENOMIC DNA]</scope>
    <source>
        <strain evidence="1">cv. AL8/78</strain>
    </source>
</reference>
<dbReference type="AlphaFoldDB" id="A0A453NV22"/>
<dbReference type="EnsemblPlants" id="AET6Gv20490700.12">
    <property type="protein sequence ID" value="AET6Gv20490700.12"/>
    <property type="gene ID" value="AET6Gv20490700"/>
</dbReference>
<reference evidence="1" key="4">
    <citation type="submission" date="2019-03" db="UniProtKB">
        <authorList>
            <consortium name="EnsemblPlants"/>
        </authorList>
    </citation>
    <scope>IDENTIFICATION</scope>
</reference>
<evidence type="ECO:0000313" key="1">
    <source>
        <dbReference type="EnsemblPlants" id="AET6Gv20490700.12"/>
    </source>
</evidence>
<organism evidence="1 2">
    <name type="scientific">Aegilops tauschii subsp. strangulata</name>
    <name type="common">Goatgrass</name>
    <dbReference type="NCBI Taxonomy" id="200361"/>
    <lineage>
        <taxon>Eukaryota</taxon>
        <taxon>Viridiplantae</taxon>
        <taxon>Streptophyta</taxon>
        <taxon>Embryophyta</taxon>
        <taxon>Tracheophyta</taxon>
        <taxon>Spermatophyta</taxon>
        <taxon>Magnoliopsida</taxon>
        <taxon>Liliopsida</taxon>
        <taxon>Poales</taxon>
        <taxon>Poaceae</taxon>
        <taxon>BOP clade</taxon>
        <taxon>Pooideae</taxon>
        <taxon>Triticodae</taxon>
        <taxon>Triticeae</taxon>
        <taxon>Triticinae</taxon>
        <taxon>Aegilops</taxon>
    </lineage>
</organism>
<dbReference type="Gramene" id="AET6Gv20490700.12">
    <property type="protein sequence ID" value="AET6Gv20490700.12"/>
    <property type="gene ID" value="AET6Gv20490700"/>
</dbReference>
<keyword evidence="2" id="KW-1185">Reference proteome</keyword>
<protein>
    <submittedName>
        <fullName evidence="1">Uncharacterized protein</fullName>
    </submittedName>
</protein>
<reference evidence="2" key="1">
    <citation type="journal article" date="2014" name="Science">
        <title>Ancient hybridizations among the ancestral genomes of bread wheat.</title>
        <authorList>
            <consortium name="International Wheat Genome Sequencing Consortium,"/>
            <person name="Marcussen T."/>
            <person name="Sandve S.R."/>
            <person name="Heier L."/>
            <person name="Spannagl M."/>
            <person name="Pfeifer M."/>
            <person name="Jakobsen K.S."/>
            <person name="Wulff B.B."/>
            <person name="Steuernagel B."/>
            <person name="Mayer K.F."/>
            <person name="Olsen O.A."/>
        </authorList>
    </citation>
    <scope>NUCLEOTIDE SEQUENCE [LARGE SCALE GENOMIC DNA]</scope>
    <source>
        <strain evidence="2">cv. AL8/78</strain>
    </source>
</reference>
<reference evidence="2" key="2">
    <citation type="journal article" date="2017" name="Nat. Plants">
        <title>The Aegilops tauschii genome reveals multiple impacts of transposons.</title>
        <authorList>
            <person name="Zhao G."/>
            <person name="Zou C."/>
            <person name="Li K."/>
            <person name="Wang K."/>
            <person name="Li T."/>
            <person name="Gao L."/>
            <person name="Zhang X."/>
            <person name="Wang H."/>
            <person name="Yang Z."/>
            <person name="Liu X."/>
            <person name="Jiang W."/>
            <person name="Mao L."/>
            <person name="Kong X."/>
            <person name="Jiao Y."/>
            <person name="Jia J."/>
        </authorList>
    </citation>
    <scope>NUCLEOTIDE SEQUENCE [LARGE SCALE GENOMIC DNA]</scope>
    <source>
        <strain evidence="2">cv. AL8/78</strain>
    </source>
</reference>
<name>A0A453NV22_AEGTS</name>
<proteinExistence type="predicted"/>
<sequence length="39" mass="4451">STKFIEKFINLDNNKSILLDSSLNIFSQYTCDCKGSCFL</sequence>
<dbReference type="Proteomes" id="UP000015105">
    <property type="component" value="Chromosome 6D"/>
</dbReference>
<accession>A0A453NV22</accession>
<reference evidence="1" key="5">
    <citation type="journal article" date="2021" name="G3 (Bethesda)">
        <title>Aegilops tauschii genome assembly Aet v5.0 features greater sequence contiguity and improved annotation.</title>
        <authorList>
            <person name="Wang L."/>
            <person name="Zhu T."/>
            <person name="Rodriguez J.C."/>
            <person name="Deal K.R."/>
            <person name="Dubcovsky J."/>
            <person name="McGuire P.E."/>
            <person name="Lux T."/>
            <person name="Spannagl M."/>
            <person name="Mayer K.F.X."/>
            <person name="Baldrich P."/>
            <person name="Meyers B.C."/>
            <person name="Huo N."/>
            <person name="Gu Y.Q."/>
            <person name="Zhou H."/>
            <person name="Devos K.M."/>
            <person name="Bennetzen J.L."/>
            <person name="Unver T."/>
            <person name="Budak H."/>
            <person name="Gulick P.J."/>
            <person name="Galiba G."/>
            <person name="Kalapos B."/>
            <person name="Nelson D.R."/>
            <person name="Li P."/>
            <person name="You F.M."/>
            <person name="Luo M.C."/>
            <person name="Dvorak J."/>
        </authorList>
    </citation>
    <scope>NUCLEOTIDE SEQUENCE [LARGE SCALE GENOMIC DNA]</scope>
    <source>
        <strain evidence="1">cv. AL8/78</strain>
    </source>
</reference>
<evidence type="ECO:0000313" key="2">
    <source>
        <dbReference type="Proteomes" id="UP000015105"/>
    </source>
</evidence>